<dbReference type="Proteomes" id="UP001591681">
    <property type="component" value="Unassembled WGS sequence"/>
</dbReference>
<protein>
    <recommendedName>
        <fullName evidence="5">Immunoglobulin domain-containing protein</fullName>
    </recommendedName>
</protein>
<name>A0ABD1JAK7_9TELE</name>
<keyword evidence="4" id="KW-0393">Immunoglobulin domain</keyword>
<gene>
    <name evidence="6" type="ORF">ACEWY4_019741</name>
</gene>
<feature type="domain" description="Immunoglobulin" evidence="5">
    <location>
        <begin position="21"/>
        <end position="87"/>
    </location>
</feature>
<evidence type="ECO:0000256" key="3">
    <source>
        <dbReference type="ARBA" id="ARBA00023180"/>
    </source>
</evidence>
<keyword evidence="7" id="KW-1185">Reference proteome</keyword>
<dbReference type="AlphaFoldDB" id="A0ABD1JAK7"/>
<keyword evidence="3" id="KW-0325">Glycoprotein</keyword>
<dbReference type="InterPro" id="IPR013783">
    <property type="entry name" value="Ig-like_fold"/>
</dbReference>
<comment type="caution">
    <text evidence="6">The sequence shown here is derived from an EMBL/GenBank/DDBJ whole genome shotgun (WGS) entry which is preliminary data.</text>
</comment>
<organism evidence="6 7">
    <name type="scientific">Coilia grayii</name>
    <name type="common">Gray's grenadier anchovy</name>
    <dbReference type="NCBI Taxonomy" id="363190"/>
    <lineage>
        <taxon>Eukaryota</taxon>
        <taxon>Metazoa</taxon>
        <taxon>Chordata</taxon>
        <taxon>Craniata</taxon>
        <taxon>Vertebrata</taxon>
        <taxon>Euteleostomi</taxon>
        <taxon>Actinopterygii</taxon>
        <taxon>Neopterygii</taxon>
        <taxon>Teleostei</taxon>
        <taxon>Clupei</taxon>
        <taxon>Clupeiformes</taxon>
        <taxon>Clupeoidei</taxon>
        <taxon>Engraulidae</taxon>
        <taxon>Coilinae</taxon>
        <taxon>Coilia</taxon>
    </lineage>
</organism>
<evidence type="ECO:0000256" key="1">
    <source>
        <dbReference type="ARBA" id="ARBA00022729"/>
    </source>
</evidence>
<evidence type="ECO:0000313" key="6">
    <source>
        <dbReference type="EMBL" id="KAL2084223.1"/>
    </source>
</evidence>
<feature type="domain" description="Immunoglobulin" evidence="5">
    <location>
        <begin position="96"/>
        <end position="155"/>
    </location>
</feature>
<dbReference type="PANTHER" id="PTHR44337">
    <property type="entry name" value="CARCINOEMBRYONIC ANTIGEN-RELATED CELL ADHESION MOLECULE 8"/>
    <property type="match status" value="1"/>
</dbReference>
<evidence type="ECO:0000256" key="4">
    <source>
        <dbReference type="ARBA" id="ARBA00023319"/>
    </source>
</evidence>
<evidence type="ECO:0000256" key="2">
    <source>
        <dbReference type="ARBA" id="ARBA00023157"/>
    </source>
</evidence>
<reference evidence="6 7" key="1">
    <citation type="submission" date="2024-09" db="EMBL/GenBank/DDBJ databases">
        <title>A chromosome-level genome assembly of Gray's grenadier anchovy, Coilia grayii.</title>
        <authorList>
            <person name="Fu Z."/>
        </authorList>
    </citation>
    <scope>NUCLEOTIDE SEQUENCE [LARGE SCALE GENOMIC DNA]</scope>
    <source>
        <strain evidence="6">G4</strain>
        <tissue evidence="6">Muscle</tissue>
    </source>
</reference>
<dbReference type="InterPro" id="IPR052598">
    <property type="entry name" value="IgSF_CEA-related"/>
</dbReference>
<keyword evidence="1" id="KW-0732">Signal</keyword>
<dbReference type="InterPro" id="IPR036179">
    <property type="entry name" value="Ig-like_dom_sf"/>
</dbReference>
<proteinExistence type="predicted"/>
<accession>A0ABD1JAK7</accession>
<dbReference type="InterPro" id="IPR003599">
    <property type="entry name" value="Ig_sub"/>
</dbReference>
<keyword evidence="2" id="KW-1015">Disulfide bond</keyword>
<sequence length="194" mass="20904">MVADSGIYVLQSSNPALRANTSLTVLEPITNVTVNASQTELVEFTGVDGNHTLTIQNVTRYDAGPISCHVANALGNATSHPITFIVSYGPEDMSLALGGSLLVGSNLTLVCQFLNETGQDALTLSGVEERHSGLYSCRAFNNKTRRWTSATKHILIRAPPSSEAQQWKILTTSWIFIMALALPSIIFLNSQGHC</sequence>
<dbReference type="SMART" id="SM00409">
    <property type="entry name" value="IG"/>
    <property type="match status" value="2"/>
</dbReference>
<dbReference type="EMBL" id="JBHFQA010000017">
    <property type="protein sequence ID" value="KAL2084223.1"/>
    <property type="molecule type" value="Genomic_DNA"/>
</dbReference>
<evidence type="ECO:0000259" key="5">
    <source>
        <dbReference type="SMART" id="SM00409"/>
    </source>
</evidence>
<dbReference type="SUPFAM" id="SSF48726">
    <property type="entry name" value="Immunoglobulin"/>
    <property type="match status" value="2"/>
</dbReference>
<dbReference type="PANTHER" id="PTHR44337:SF20">
    <property type="entry name" value="CARCINOEMBRYONIC ANTIGEN-RELATED CELL ADHESION MOLECULE 5-RELATED"/>
    <property type="match status" value="1"/>
</dbReference>
<dbReference type="Gene3D" id="2.60.40.10">
    <property type="entry name" value="Immunoglobulins"/>
    <property type="match status" value="1"/>
</dbReference>
<evidence type="ECO:0000313" key="7">
    <source>
        <dbReference type="Proteomes" id="UP001591681"/>
    </source>
</evidence>